<feature type="region of interest" description="Disordered" evidence="1">
    <location>
        <begin position="56"/>
        <end position="95"/>
    </location>
</feature>
<evidence type="ECO:0000256" key="1">
    <source>
        <dbReference type="SAM" id="MobiDB-lite"/>
    </source>
</evidence>
<proteinExistence type="predicted"/>
<evidence type="ECO:0008006" key="5">
    <source>
        <dbReference type="Google" id="ProtNLM"/>
    </source>
</evidence>
<dbReference type="RefSeq" id="WP_165106698.1">
    <property type="nucleotide sequence ID" value="NZ_JAAKYA010000042.1"/>
</dbReference>
<protein>
    <recommendedName>
        <fullName evidence="5">DUF5666 domain-containing protein</fullName>
    </recommendedName>
</protein>
<organism evidence="3 4">
    <name type="scientific">Limisphaera ngatamarikiensis</name>
    <dbReference type="NCBI Taxonomy" id="1324935"/>
    <lineage>
        <taxon>Bacteria</taxon>
        <taxon>Pseudomonadati</taxon>
        <taxon>Verrucomicrobiota</taxon>
        <taxon>Verrucomicrobiia</taxon>
        <taxon>Limisphaerales</taxon>
        <taxon>Limisphaeraceae</taxon>
        <taxon>Limisphaera</taxon>
    </lineage>
</organism>
<feature type="chain" id="PRO_5026955394" description="DUF5666 domain-containing protein" evidence="2">
    <location>
        <begin position="26"/>
        <end position="234"/>
    </location>
</feature>
<feature type="signal peptide" evidence="2">
    <location>
        <begin position="1"/>
        <end position="25"/>
    </location>
</feature>
<keyword evidence="4" id="KW-1185">Reference proteome</keyword>
<gene>
    <name evidence="3" type="ORF">G4L39_06020</name>
</gene>
<comment type="caution">
    <text evidence="3">The sequence shown here is derived from an EMBL/GenBank/DDBJ whole genome shotgun (WGS) entry which is preliminary data.</text>
</comment>
<evidence type="ECO:0000313" key="4">
    <source>
        <dbReference type="Proteomes" id="UP000477311"/>
    </source>
</evidence>
<dbReference type="AlphaFoldDB" id="A0A6M1RVX4"/>
<accession>A0A6M1RVX4</accession>
<evidence type="ECO:0000313" key="3">
    <source>
        <dbReference type="EMBL" id="NGO38952.1"/>
    </source>
</evidence>
<keyword evidence="2" id="KW-0732">Signal</keyword>
<reference evidence="3 4" key="1">
    <citation type="submission" date="2020-02" db="EMBL/GenBank/DDBJ databases">
        <title>Draft genome sequence of Limisphaera ngatamarikiensis NGM72.4T, a thermophilic Verrucomicrobia grouped in subdivision 3.</title>
        <authorList>
            <person name="Carere C.R."/>
            <person name="Steen J."/>
            <person name="Hugenholtz P."/>
            <person name="Stott M.B."/>
        </authorList>
    </citation>
    <scope>NUCLEOTIDE SEQUENCE [LARGE SCALE GENOMIC DNA]</scope>
    <source>
        <strain evidence="3 4">NGM72.4</strain>
    </source>
</reference>
<name>A0A6M1RVX4_9BACT</name>
<evidence type="ECO:0000256" key="2">
    <source>
        <dbReference type="SAM" id="SignalP"/>
    </source>
</evidence>
<dbReference type="EMBL" id="JAAKYA010000042">
    <property type="protein sequence ID" value="NGO38952.1"/>
    <property type="molecule type" value="Genomic_DNA"/>
</dbReference>
<feature type="compositionally biased region" description="Basic and acidic residues" evidence="1">
    <location>
        <begin position="56"/>
        <end position="68"/>
    </location>
</feature>
<feature type="compositionally biased region" description="Low complexity" evidence="1">
    <location>
        <begin position="69"/>
        <end position="78"/>
    </location>
</feature>
<sequence>MRNRNLSLAWTAALLVVGQVHPTDAAGEQDTVTLPRWRYEELLRKEAELERLRSATAHAETRSADDTHATPPTHPTAAGSAEMRPNTAGQPSNIPLPALREGQLVPAETLALYFHGDAAGARLVPSNLRLQVRGRIAGFEKPLLTRNFHVLLETGQPAMRIRCVVELPDELQGVYVAEAGTALMAADRSGARRPLLRVGQDVTVQGRLKGLKGQVIELANCRLTPTAGRSNQVP</sequence>
<dbReference type="Proteomes" id="UP000477311">
    <property type="component" value="Unassembled WGS sequence"/>
</dbReference>